<dbReference type="Proteomes" id="UP001172101">
    <property type="component" value="Unassembled WGS sequence"/>
</dbReference>
<protein>
    <submittedName>
        <fullName evidence="1">Uncharacterized protein</fullName>
    </submittedName>
</protein>
<dbReference type="EMBL" id="JAUIRO010000007">
    <property type="protein sequence ID" value="KAK0706246.1"/>
    <property type="molecule type" value="Genomic_DNA"/>
</dbReference>
<dbReference type="AlphaFoldDB" id="A0AA39ZYY8"/>
<comment type="caution">
    <text evidence="1">The sequence shown here is derived from an EMBL/GenBank/DDBJ whole genome shotgun (WGS) entry which is preliminary data.</text>
</comment>
<accession>A0AA39ZYY8</accession>
<gene>
    <name evidence="1" type="ORF">B0T26DRAFT_679956</name>
</gene>
<name>A0AA39ZYY8_9PEZI</name>
<sequence>MQVIGFASQIIADYQTVTNIKPSDQSLKKRAEILEKISKGLKSKLPASAGPNRQDVQDLYDVAKKTLAVSLALRAAIDDAYSGRWTTADAVAIQLSAGFGRLYNDLKRFLTEFSRAEEYLQDHVETQLKQQMEAHKPGRLHTDNRFHEQKSKQRLQQLLSSLKYPGMNNRANAVRNSDPDSFHWIFAEGSENAFLHWLASRKTSFLGQ</sequence>
<organism evidence="1 2">
    <name type="scientific">Lasiosphaeria miniovina</name>
    <dbReference type="NCBI Taxonomy" id="1954250"/>
    <lineage>
        <taxon>Eukaryota</taxon>
        <taxon>Fungi</taxon>
        <taxon>Dikarya</taxon>
        <taxon>Ascomycota</taxon>
        <taxon>Pezizomycotina</taxon>
        <taxon>Sordariomycetes</taxon>
        <taxon>Sordariomycetidae</taxon>
        <taxon>Sordariales</taxon>
        <taxon>Lasiosphaeriaceae</taxon>
        <taxon>Lasiosphaeria</taxon>
    </lineage>
</organism>
<dbReference type="GeneID" id="85323692"/>
<keyword evidence="2" id="KW-1185">Reference proteome</keyword>
<dbReference type="RefSeq" id="XP_060291340.1">
    <property type="nucleotide sequence ID" value="XM_060440422.1"/>
</dbReference>
<proteinExistence type="predicted"/>
<reference evidence="1" key="1">
    <citation type="submission" date="2023-06" db="EMBL/GenBank/DDBJ databases">
        <title>Genome-scale phylogeny and comparative genomics of the fungal order Sordariales.</title>
        <authorList>
            <consortium name="Lawrence Berkeley National Laboratory"/>
            <person name="Hensen N."/>
            <person name="Bonometti L."/>
            <person name="Westerberg I."/>
            <person name="Brannstrom I.O."/>
            <person name="Guillou S."/>
            <person name="Cros-Aarteil S."/>
            <person name="Calhoun S."/>
            <person name="Haridas S."/>
            <person name="Kuo A."/>
            <person name="Mondo S."/>
            <person name="Pangilinan J."/>
            <person name="Riley R."/>
            <person name="LaButti K."/>
            <person name="Andreopoulos B."/>
            <person name="Lipzen A."/>
            <person name="Chen C."/>
            <person name="Yanf M."/>
            <person name="Daum C."/>
            <person name="Ng V."/>
            <person name="Clum A."/>
            <person name="Steindorff A."/>
            <person name="Ohm R."/>
            <person name="Martin F."/>
            <person name="Silar P."/>
            <person name="Natvig D."/>
            <person name="Lalanne C."/>
            <person name="Gautier V."/>
            <person name="Ament-velasquez S.L."/>
            <person name="Kruys A."/>
            <person name="Hutchinson M.I."/>
            <person name="Powell A.J."/>
            <person name="Barry K."/>
            <person name="Miller A.N."/>
            <person name="Grigoriev I.V."/>
            <person name="Debuchy R."/>
            <person name="Gladieux P."/>
            <person name="Thoren M.H."/>
            <person name="Johannesson H."/>
        </authorList>
    </citation>
    <scope>NUCLEOTIDE SEQUENCE</scope>
    <source>
        <strain evidence="1">SMH2392-1A</strain>
    </source>
</reference>
<evidence type="ECO:0000313" key="2">
    <source>
        <dbReference type="Proteomes" id="UP001172101"/>
    </source>
</evidence>
<evidence type="ECO:0000313" key="1">
    <source>
        <dbReference type="EMBL" id="KAK0706246.1"/>
    </source>
</evidence>